<evidence type="ECO:0000256" key="7">
    <source>
        <dbReference type="ARBA" id="ARBA00022490"/>
    </source>
</evidence>
<feature type="region of interest" description="Disordered" evidence="19">
    <location>
        <begin position="91"/>
        <end position="187"/>
    </location>
</feature>
<dbReference type="GO" id="GO:0015934">
    <property type="term" value="C:large ribosomal subunit"/>
    <property type="evidence" value="ECO:0007669"/>
    <property type="project" value="InterPro"/>
</dbReference>
<sequence length="1593" mass="179751">MQDVTAEIASIGNMADEKPIKVGTRVEVVGKGVTGKVAYIGSTLFSSGKWIGVICDGAKGKNNGTVQGKTYFTCEDNHGIFVRQSQIVSIDDDTSKSPAPEPHQTPAKPASTGIPKSARKSGLRPPSYAGKSTENLAEATPKRAPSVPSDLSSVGQTPGLSKDKPGSMTRLPQRGHGGSKETLSAVEKPSELPKMGMYRSPAMYKQMTKESKRLSLSSEKVVMDTSRMAMSMEGAIPDTKRPSITPDDTKRMSMSMSAEGSLTNIQQLQEMEGLKAEIKDLNEKLETLKIKRGDDKTKLKEFEKVKIQLQQLQEYKVKAQELHKETQQHLQAAKKDAKDVQESFDAYKDEMTDLSETVEIATLDKEMAEEKSEGLQQEVENLKEKVEELTVDLEILRSEISEKGTDGVASDYQVKQLEQQNERLRDALVKMRDLSNQEKNDAARKTKLNEDMLKELTTLKKDKEKLQTEVASLQAEMIDLKDQVDAALGAEEMVETLTERNLKLEDKIQSLEEEMADLEALHEMNEELQENARESELELREDMDLANGKVAEYKRKLDATSETIADYESTISKFRELVTSLKESIRELQSKQAEAGQKEATPTIETFDFKAKFAETKAYAKTIDMELRKLEVAQANKHIAMLQSFMPEFFVNRGGDHDAVLVLLMIPRIIGKAEMLSSQVKEKFELTEGINRETVLKSHKAEQSSFGNNVILMLSTLQAILRQYESALNTCSTDLLLKIGTLLPEMNAHEKSMDYFVELLRKDTLDETVSLDLLEKSIAYFQQLYTVHLSSEKVDCTSMMADKIRMTTNACDCISTDIARLRVLLQAGQEQTEISILMRDLETCCNDSRTCARKIKRRLPQKTGPATPLNFGKEIQTLLSEAGKNITHVVRSLQYTAAGAMQQAALLTGGRMDIENIKKDTVALSWRLNWLKPPDTEGLLPKKIEEIAYQATDKVYGKEDNGPYDTLRKSFGMVAGAMNKLANAMENGEYDFDGTHEKMPLAPVKVRADMLRTQIADIELMKHRMATKDEEIIELKKTSYEGIFDKHDIKELTQEELSSQQVRLGLLEKKVENATRDSDDRTDQMQRKWTISWHSSRKRKSLLEGISRQASATSPLSPMGGMPTAIHESPVLQQQIVTLKEALKFTKNENIRLQADQMKEKMAKLPPLRVPKRAPWMNRHKEPDKPREIPDGFPGAADLKNLVKQTVELQNEVNNLCSHPRVVDITKRKPGLEPASQSVDPIKELIARTTLLTLLEKKMQELQANITTVQAANRPGGQVRADFSTFPTPQFAKMLHEKSGDSMLVAKICIPVKGQLICPYTILLEYIQIRKELSPTNQTDPLFITIDKKPLERQYFITCIKKVLDICGFNSSHYNGHSFRIGAATSAGKAKIEDHLIKTLGRWTSDSYTRYIRVTPASIKTAQNIKAKMKFNKMVSSSRRKNRKRHFNAPSHVRRKIMSSALSKDLRQKYNVRSVPIEKMTRFRERISKTKNMTEIRRIVRGEMDKVVRGHYKGQQVGKVVQVYRKKFVIYIERIQREKANGASVHVGIDPSKVVIVKLKIDKDRKRILERKARSRQVADKGKHTEETIMETS</sequence>
<dbReference type="SUPFAM" id="SSF74924">
    <property type="entry name" value="Cap-Gly domain"/>
    <property type="match status" value="1"/>
</dbReference>
<keyword evidence="17" id="KW-0131">Cell cycle</keyword>
<dbReference type="EMBL" id="CAJPWZ010000145">
    <property type="protein sequence ID" value="CAG2186820.1"/>
    <property type="molecule type" value="Genomic_DNA"/>
</dbReference>
<evidence type="ECO:0000256" key="2">
    <source>
        <dbReference type="ARBA" id="ARBA00004186"/>
    </source>
</evidence>
<evidence type="ECO:0000256" key="5">
    <source>
        <dbReference type="ARBA" id="ARBA00011010"/>
    </source>
</evidence>
<comment type="similarity">
    <text evidence="5">Belongs to the dynactin 150 kDa subunit family.</text>
</comment>
<dbReference type="GO" id="GO:0006412">
    <property type="term" value="P:translation"/>
    <property type="evidence" value="ECO:0007669"/>
    <property type="project" value="InterPro"/>
</dbReference>
<dbReference type="GO" id="GO:0030286">
    <property type="term" value="C:dynein complex"/>
    <property type="evidence" value="ECO:0007669"/>
    <property type="project" value="UniProtKB-KW"/>
</dbReference>
<dbReference type="InterPro" id="IPR000938">
    <property type="entry name" value="CAP-Gly_domain"/>
</dbReference>
<dbReference type="GO" id="GO:0003735">
    <property type="term" value="F:structural constituent of ribosome"/>
    <property type="evidence" value="ECO:0007669"/>
    <property type="project" value="InterPro"/>
</dbReference>
<dbReference type="InterPro" id="IPR005756">
    <property type="entry name" value="Ribosomal_uL24_euk/arc"/>
</dbReference>
<keyword evidence="9" id="KW-0493">Microtubule</keyword>
<dbReference type="GO" id="GO:0006310">
    <property type="term" value="P:DNA recombination"/>
    <property type="evidence" value="ECO:0007669"/>
    <property type="project" value="UniProtKB-KW"/>
</dbReference>
<evidence type="ECO:0000256" key="18">
    <source>
        <dbReference type="SAM" id="Coils"/>
    </source>
</evidence>
<feature type="compositionally biased region" description="Polar residues" evidence="19">
    <location>
        <begin position="149"/>
        <end position="159"/>
    </location>
</feature>
<name>A0A8S3PUC1_MYTED</name>
<dbReference type="SMART" id="SM01052">
    <property type="entry name" value="CAP_GLY"/>
    <property type="match status" value="1"/>
</dbReference>
<dbReference type="GO" id="GO:0015074">
    <property type="term" value="P:DNA integration"/>
    <property type="evidence" value="ECO:0007669"/>
    <property type="project" value="InterPro"/>
</dbReference>
<dbReference type="Pfam" id="PF12455">
    <property type="entry name" value="Dynactin"/>
    <property type="match status" value="1"/>
</dbReference>
<feature type="domain" description="CAP-Gly" evidence="20">
    <location>
        <begin position="41"/>
        <end position="83"/>
    </location>
</feature>
<feature type="region of interest" description="Disordered" evidence="19">
    <location>
        <begin position="1573"/>
        <end position="1593"/>
    </location>
</feature>
<evidence type="ECO:0000256" key="8">
    <source>
        <dbReference type="ARBA" id="ARBA00022618"/>
    </source>
</evidence>
<dbReference type="SUPFAM" id="SSF50104">
    <property type="entry name" value="Translation proteins SH3-like domain"/>
    <property type="match status" value="1"/>
</dbReference>
<reference evidence="21" key="1">
    <citation type="submission" date="2021-03" db="EMBL/GenBank/DDBJ databases">
        <authorList>
            <person name="Bekaert M."/>
        </authorList>
    </citation>
    <scope>NUCLEOTIDE SEQUENCE</scope>
</reference>
<keyword evidence="15" id="KW-0206">Cytoskeleton</keyword>
<keyword evidence="22" id="KW-1185">Reference proteome</keyword>
<evidence type="ECO:0000256" key="17">
    <source>
        <dbReference type="ARBA" id="ARBA00023306"/>
    </source>
</evidence>
<comment type="subcellular location">
    <subcellularLocation>
        <location evidence="3">Cytoplasm</location>
        <location evidence="3">Cell cortex</location>
    </subcellularLocation>
    <subcellularLocation>
        <location evidence="1">Cytoplasm</location>
        <location evidence="1">Cytoskeleton</location>
        <location evidence="1">Microtubule organizing center</location>
        <location evidence="1">Centrosome</location>
        <location evidence="1">Centriole</location>
    </subcellularLocation>
    <subcellularLocation>
        <location evidence="2">Cytoplasm</location>
        <location evidence="2">Cytoskeleton</location>
        <location evidence="2">Spindle</location>
    </subcellularLocation>
</comment>
<evidence type="ECO:0000256" key="16">
    <source>
        <dbReference type="ARBA" id="ARBA00023274"/>
    </source>
</evidence>
<evidence type="ECO:0000256" key="15">
    <source>
        <dbReference type="ARBA" id="ARBA00023212"/>
    </source>
</evidence>
<feature type="compositionally biased region" description="Basic and acidic residues" evidence="19">
    <location>
        <begin position="1573"/>
        <end position="1587"/>
    </location>
</feature>
<evidence type="ECO:0000256" key="1">
    <source>
        <dbReference type="ARBA" id="ARBA00004114"/>
    </source>
</evidence>
<evidence type="ECO:0000313" key="21">
    <source>
        <dbReference type="EMBL" id="CAG2186820.1"/>
    </source>
</evidence>
<dbReference type="Gene3D" id="2.30.30.30">
    <property type="match status" value="2"/>
</dbReference>
<dbReference type="Gene3D" id="1.10.443.10">
    <property type="entry name" value="Intergrase catalytic core"/>
    <property type="match status" value="1"/>
</dbReference>
<gene>
    <name evidence="21" type="ORF">MEDL_2336</name>
</gene>
<dbReference type="Proteomes" id="UP000683360">
    <property type="component" value="Unassembled WGS sequence"/>
</dbReference>
<evidence type="ECO:0000256" key="13">
    <source>
        <dbReference type="ARBA" id="ARBA00023054"/>
    </source>
</evidence>
<comment type="caution">
    <text evidence="21">The sequence shown here is derived from an EMBL/GenBank/DDBJ whole genome shotgun (WGS) entry which is preliminary data.</text>
</comment>
<evidence type="ECO:0000256" key="11">
    <source>
        <dbReference type="ARBA" id="ARBA00022980"/>
    </source>
</evidence>
<feature type="coiled-coil region" evidence="18">
    <location>
        <begin position="264"/>
        <end position="598"/>
    </location>
</feature>
<dbReference type="InterPro" id="IPR041988">
    <property type="entry name" value="Ribosomal_uL24_KOW"/>
</dbReference>
<keyword evidence="7" id="KW-0963">Cytoplasm</keyword>
<comment type="similarity">
    <text evidence="4">Belongs to the universal ribosomal protein uL24 family.</text>
</comment>
<dbReference type="PANTHER" id="PTHR18916">
    <property type="entry name" value="DYNACTIN 1-RELATED MICROTUBULE-BINDING"/>
    <property type="match status" value="1"/>
</dbReference>
<dbReference type="GO" id="GO:0003677">
    <property type="term" value="F:DNA binding"/>
    <property type="evidence" value="ECO:0007669"/>
    <property type="project" value="InterPro"/>
</dbReference>
<evidence type="ECO:0000256" key="10">
    <source>
        <dbReference type="ARBA" id="ARBA00022776"/>
    </source>
</evidence>
<keyword evidence="12" id="KW-0243">Dynein</keyword>
<evidence type="ECO:0000256" key="19">
    <source>
        <dbReference type="SAM" id="MobiDB-lite"/>
    </source>
</evidence>
<dbReference type="PANTHER" id="PTHR18916:SF6">
    <property type="entry name" value="DYNACTIN SUBUNIT 1"/>
    <property type="match status" value="1"/>
</dbReference>
<dbReference type="Pfam" id="PF16906">
    <property type="entry name" value="Ribosomal_L26"/>
    <property type="match status" value="1"/>
</dbReference>
<evidence type="ECO:0000313" key="22">
    <source>
        <dbReference type="Proteomes" id="UP000683360"/>
    </source>
</evidence>
<organism evidence="21 22">
    <name type="scientific">Mytilus edulis</name>
    <name type="common">Blue mussel</name>
    <dbReference type="NCBI Taxonomy" id="6550"/>
    <lineage>
        <taxon>Eukaryota</taxon>
        <taxon>Metazoa</taxon>
        <taxon>Spiralia</taxon>
        <taxon>Lophotrochozoa</taxon>
        <taxon>Mollusca</taxon>
        <taxon>Bivalvia</taxon>
        <taxon>Autobranchia</taxon>
        <taxon>Pteriomorphia</taxon>
        <taxon>Mytilida</taxon>
        <taxon>Mytiloidea</taxon>
        <taxon>Mytilidae</taxon>
        <taxon>Mytilinae</taxon>
        <taxon>Mytilus</taxon>
    </lineage>
</organism>
<dbReference type="GO" id="GO:0003723">
    <property type="term" value="F:RNA binding"/>
    <property type="evidence" value="ECO:0007669"/>
    <property type="project" value="InterPro"/>
</dbReference>
<dbReference type="PROSITE" id="PS00845">
    <property type="entry name" value="CAP_GLY_1"/>
    <property type="match status" value="1"/>
</dbReference>
<dbReference type="InterPro" id="IPR013762">
    <property type="entry name" value="Integrase-like_cat_sf"/>
</dbReference>
<dbReference type="CDD" id="cd06089">
    <property type="entry name" value="KOW_RPL26"/>
    <property type="match status" value="1"/>
</dbReference>
<dbReference type="GO" id="GO:0005874">
    <property type="term" value="C:microtubule"/>
    <property type="evidence" value="ECO:0007669"/>
    <property type="project" value="UniProtKB-KW"/>
</dbReference>
<dbReference type="Gene3D" id="2.30.30.190">
    <property type="entry name" value="CAP Gly-rich-like domain"/>
    <property type="match status" value="1"/>
</dbReference>
<dbReference type="OrthoDB" id="2130750at2759"/>
<dbReference type="SUPFAM" id="SSF56349">
    <property type="entry name" value="DNA breaking-rejoining enzymes"/>
    <property type="match status" value="1"/>
</dbReference>
<evidence type="ECO:0000256" key="12">
    <source>
        <dbReference type="ARBA" id="ARBA00023017"/>
    </source>
</evidence>
<keyword evidence="10" id="KW-0498">Mitosis</keyword>
<dbReference type="NCBIfam" id="TIGR01080">
    <property type="entry name" value="rplX_A_E"/>
    <property type="match status" value="2"/>
</dbReference>
<dbReference type="Pfam" id="PF01302">
    <property type="entry name" value="CAP_GLY"/>
    <property type="match status" value="1"/>
</dbReference>
<evidence type="ECO:0000256" key="6">
    <source>
        <dbReference type="ARBA" id="ARBA00016574"/>
    </source>
</evidence>
<evidence type="ECO:0000256" key="9">
    <source>
        <dbReference type="ARBA" id="ARBA00022701"/>
    </source>
</evidence>
<evidence type="ECO:0000256" key="3">
    <source>
        <dbReference type="ARBA" id="ARBA00004544"/>
    </source>
</evidence>
<dbReference type="InterPro" id="IPR011010">
    <property type="entry name" value="DNA_brk_join_enz"/>
</dbReference>
<proteinExistence type="inferred from homology"/>
<keyword evidence="14" id="KW-0233">DNA recombination</keyword>
<dbReference type="InterPro" id="IPR008991">
    <property type="entry name" value="Translation_prot_SH3-like_sf"/>
</dbReference>
<accession>A0A8S3PUC1</accession>
<dbReference type="InterPro" id="IPR022157">
    <property type="entry name" value="Dynactin"/>
</dbReference>
<keyword evidence="16" id="KW-0687">Ribonucleoprotein</keyword>
<dbReference type="PROSITE" id="PS50245">
    <property type="entry name" value="CAP_GLY_2"/>
    <property type="match status" value="1"/>
</dbReference>
<protein>
    <recommendedName>
        <fullName evidence="6">Dynactin subunit 1</fullName>
    </recommendedName>
</protein>
<keyword evidence="8" id="KW-0132">Cell division</keyword>
<dbReference type="InterPro" id="IPR014722">
    <property type="entry name" value="Rib_uL2_dom2"/>
</dbReference>
<keyword evidence="11" id="KW-0689">Ribosomal protein</keyword>
<dbReference type="InterPro" id="IPR036859">
    <property type="entry name" value="CAP-Gly_dom_sf"/>
</dbReference>
<evidence type="ECO:0000259" key="20">
    <source>
        <dbReference type="PROSITE" id="PS50245"/>
    </source>
</evidence>
<evidence type="ECO:0000256" key="4">
    <source>
        <dbReference type="ARBA" id="ARBA00010618"/>
    </source>
</evidence>
<keyword evidence="13 18" id="KW-0175">Coiled coil</keyword>
<evidence type="ECO:0000256" key="14">
    <source>
        <dbReference type="ARBA" id="ARBA00023172"/>
    </source>
</evidence>